<evidence type="ECO:0000313" key="4">
    <source>
        <dbReference type="Proteomes" id="UP000831775"/>
    </source>
</evidence>
<keyword evidence="4" id="KW-1185">Reference proteome</keyword>
<sequence length="246" mass="26001">MNAEAPVIVTGAGSGIGRAIARRLLADARPVIITDINEHALGEFRGSLASEVLDRAEFCRLDVTNAADWEGVVERGRARFGEITGLVNNAGITRDASMLRMDAEAFDVVIATHVRASWLGCKAVIPSMRAGGRGSIVNISSSGRHGVFGQTNYSAAKAAIVGLTKSVALEQARYGIRSNAVAPGAIETPMTNQVPERVKATWKETILLGRLGQPEEIAAAAAFLLSEESSYINAHVLDVNGGELHL</sequence>
<evidence type="ECO:0000256" key="1">
    <source>
        <dbReference type="ARBA" id="ARBA00006484"/>
    </source>
</evidence>
<dbReference type="InterPro" id="IPR002347">
    <property type="entry name" value="SDR_fam"/>
</dbReference>
<dbReference type="EMBL" id="CP095043">
    <property type="protein sequence ID" value="UOQ59828.1"/>
    <property type="molecule type" value="Genomic_DNA"/>
</dbReference>
<dbReference type="InterPro" id="IPR020904">
    <property type="entry name" value="Sc_DH/Rdtase_CS"/>
</dbReference>
<protein>
    <submittedName>
        <fullName evidence="3">SDR family oxidoreductase</fullName>
    </submittedName>
</protein>
<dbReference type="Pfam" id="PF13561">
    <property type="entry name" value="adh_short_C2"/>
    <property type="match status" value="1"/>
</dbReference>
<feature type="domain" description="Ketoreductase" evidence="2">
    <location>
        <begin position="5"/>
        <end position="186"/>
    </location>
</feature>
<dbReference type="Gene3D" id="3.40.50.720">
    <property type="entry name" value="NAD(P)-binding Rossmann-like Domain"/>
    <property type="match status" value="1"/>
</dbReference>
<name>A0ABY4FU94_9MICO</name>
<dbReference type="InterPro" id="IPR036291">
    <property type="entry name" value="NAD(P)-bd_dom_sf"/>
</dbReference>
<comment type="similarity">
    <text evidence="1">Belongs to the short-chain dehydrogenases/reductases (SDR) family.</text>
</comment>
<gene>
    <name evidence="3" type="ORF">MUN76_12355</name>
</gene>
<dbReference type="SUPFAM" id="SSF51735">
    <property type="entry name" value="NAD(P)-binding Rossmann-fold domains"/>
    <property type="match status" value="1"/>
</dbReference>
<dbReference type="RefSeq" id="WP_244685051.1">
    <property type="nucleotide sequence ID" value="NZ_CP095043.1"/>
</dbReference>
<dbReference type="PANTHER" id="PTHR42760:SF40">
    <property type="entry name" value="3-OXOACYL-[ACYL-CARRIER-PROTEIN] REDUCTASE, CHLOROPLASTIC"/>
    <property type="match status" value="1"/>
</dbReference>
<reference evidence="3 4" key="1">
    <citation type="submission" date="2022-04" db="EMBL/GenBank/DDBJ databases">
        <title>Leucobacter sp. isolated from rhizosphere of onion.</title>
        <authorList>
            <person name="Won M."/>
            <person name="Lee C.-M."/>
            <person name="Woen H.-Y."/>
            <person name="Kwon S.-W."/>
        </authorList>
    </citation>
    <scope>NUCLEOTIDE SEQUENCE [LARGE SCALE GENOMIC DNA]</scope>
    <source>
        <strain evidence="3 4">H25R-14</strain>
    </source>
</reference>
<dbReference type="PROSITE" id="PS00061">
    <property type="entry name" value="ADH_SHORT"/>
    <property type="match status" value="1"/>
</dbReference>
<dbReference type="PRINTS" id="PR00080">
    <property type="entry name" value="SDRFAMILY"/>
</dbReference>
<dbReference type="Proteomes" id="UP000831775">
    <property type="component" value="Chromosome"/>
</dbReference>
<dbReference type="SMART" id="SM00822">
    <property type="entry name" value="PKS_KR"/>
    <property type="match status" value="1"/>
</dbReference>
<accession>A0ABY4FU94</accession>
<dbReference type="PANTHER" id="PTHR42760">
    <property type="entry name" value="SHORT-CHAIN DEHYDROGENASES/REDUCTASES FAMILY MEMBER"/>
    <property type="match status" value="1"/>
</dbReference>
<dbReference type="InterPro" id="IPR057326">
    <property type="entry name" value="KR_dom"/>
</dbReference>
<evidence type="ECO:0000313" key="3">
    <source>
        <dbReference type="EMBL" id="UOQ59828.1"/>
    </source>
</evidence>
<dbReference type="PRINTS" id="PR00081">
    <property type="entry name" value="GDHRDH"/>
</dbReference>
<proteinExistence type="inferred from homology"/>
<evidence type="ECO:0000259" key="2">
    <source>
        <dbReference type="SMART" id="SM00822"/>
    </source>
</evidence>
<organism evidence="3 4">
    <name type="scientific">Leucobacter rhizosphaerae</name>
    <dbReference type="NCBI Taxonomy" id="2932245"/>
    <lineage>
        <taxon>Bacteria</taxon>
        <taxon>Bacillati</taxon>
        <taxon>Actinomycetota</taxon>
        <taxon>Actinomycetes</taxon>
        <taxon>Micrococcales</taxon>
        <taxon>Microbacteriaceae</taxon>
        <taxon>Leucobacter</taxon>
    </lineage>
</organism>